<dbReference type="Gene3D" id="2.60.40.10">
    <property type="entry name" value="Immunoglobulins"/>
    <property type="match status" value="1"/>
</dbReference>
<protein>
    <submittedName>
        <fullName evidence="2">Mucin-like protein</fullName>
    </submittedName>
</protein>
<sequence length="3177" mass="341058">MKMKKKLRFTIKISRPAVLALKRKRSRFMRLEQKAIKKQPLKPKLYKNFLVRHMPRFAHPDFTLAASLIFILLILTALKIYGEQRQVKQPRGEQVAGITTDNASATKNYISTIKNGVKVAAATGDFPGNSSPEFSVSRSQNVLSFLAAPIEKLTGNPKSLEKEFKISLTDNQGEKVDSELKITPDDGNDLQISIPPNSLPHPGKYTLLITDTRNNKSIEQDFTWGVLAINTNKSIYTPRETAELAIAVLDEQGQMVCDADLSLKIKHRESGTLRELSTKTGSIIVTDGCRIKEAIIHPDYAAEYRVNSVGVYDMTLTAVTGNGAYTISDAFEVRETVGFDIERTGPTRIYPPLKYPVIFTITPATDYRGEISENIGGRFRVEALTEEEIQNHTGKSARSPDGILVPLKVKELSDKTVLTWLVDWKAGETYSFGYGFNAPSKSPALYLLGPLSIGNFREARQWQIAADAVSTYNFVGINSPSSTHVARDFEVDVNDPTDPPTVDAIDTLTTNGATNGTPDLRTGIAGYASDAEAASAEYDLIESDGGGEWQITDPGAGDNAVFWAKFDVSESASTVTSIQVNLQGRQASATDKAWLGIWRPGAATPYWQMLEAAQFTTEHTYTGTISASISEYFDSNGDIHIIFFNEDVSESLYVDYVEVNLTLKDSYYGKVYTDETETEALASVSVCGVVDNGTPSCDTTDINGIFEINNVLEANSGQQLTFFIDGGTYFGNTVTVSDGGDIVSGDNLRIYQNHVVVRHETGTSINIDDMEQYDSSTGNDTDMLFDATDAGSDTLTVESNIELYVYNSMTFDPNGDVDTSGTGGLELAASATAYLDTATSTIAGTTTVGSGATLNLDASVNFGGSLTSTGTTQASAGTHTFTAGGTISGGGTINFYDLATSTTGTTTISSAVSTDSDVSVGSGTTLKVNADLTVNGGQLATVTDGIVTYDSGSPTVTIAGTGDIGVTSGSGEIKFYNLTTNGASGTTTLKQNITIAHALSVGTSHIFAMGTTSPTIGSNSISDSGDITMATSATSSHTSGTVTILGLSNAADWFGPGIFLAYNLTIGSGSVMSVDNEANDLALNVINNFTISSNATFYASSTATFNVNNSWNNSGIFEAGEGRVVMNANGSTSKILEGTMTGSSAFFNLTFNDDLGGIWTFNANATIDNDLTITDGTVSAPSSGTLTVKRNFTNSVGSSGFTHNNSTIVLGGSADTTQVIDGNTTFFNLTATTGDRMINFGSGDTFTIAASGLFSATGDSCSKLIAIRSTTKGSAFNITRTGAVTFSYVDVQDMNVSDTGGTVTIGHSVDSGGNDNTYMDFSTNRDCISASTDSSSTASGYSFQRKTFYDSLNSRHWTFNHDGDEIEVRYSSDGASWSNPSTAASGHLAYDTNDFSVWQWVDTTPDPDVSYVFLAISVPSSAGTNPYDIVVLRGELTGSNVTWANSIYASVALNGASSTDAYSYPYISLDSNNKLWVGAKHTTGSDKVYKATRSTAVATNGQTWDATYLWDTAAQLSNDQSASNNVFGNIVPLATGDMYATFTVGTDIIGCRYDEATDDRWETSDDLSACSPVSGGAGDTEDSGTRSTGGAVNISSTKLDSSTDRHIVQTSTGDLYAVIQSNDSGNPIEVHKSTDGTSWTEQDTNDSPVTNKTSTSVSAAIDSNDVIHIIYDTSATDVKYISFTTSDNNFGTEENVDAVNATIRNVNISIDTNDIPHVVITDSNASNNFNVLYNNRVGGGWKASSIVVENSSTNNFFRSVITLNEDDIAEIAYINTTASTLTAAVANSNNPTQTSDFTPQNVDTDVNNTGSTGLSTEGGPSIGIDSEGNTWIAYIDDTGADDSKTNDAIALAKHDDSAAWSSWNPLITTKTDVSYAPSLAVVGKSLIVFYDDESTDKRIAYDIYDSGTSSWKGETIFATPGTGIDFQFSTVRYSKYNFYAQHFLDVMYDSSDGSIYWNVLDTRPTKVDDASDFQILPGTGRQVLRTKLGDYYAFLNDGGNCEMWKSSDGVAWAQQQSGTTIICNAQYDIDAAIDGQANQDIHVVYYSSTDIVSYRNYDIATENWDSGIGEEDIDQTDDTITVDTLSIAVDSNNIPHIIYEGDDDPAESNSFIYYNNRIGGSWNASPITIESSITENFSYGSLTIDASNYPQVAYIDVTNKYLKARRGNGNDAANFNDVQTVDADVNFNPGQTGTSISVNTLTGDTWIAYIDDTGEDDSTSNDAITLAKHTGATWTSNWSTVTTKSDVGSEPSIAIAGSSDIYVFYENDTDDISYDVYDSDATSPAWSGETVLHTGTYQDVKAKGSFEWNNYGANRIDYLFSDATDVYWDYLYVRRSPTNIDNASNFGQLFGYSRQIIRNSIGDLYAILLYPAAPKLSMLKSSDQGNSWSSKDPLNGPGVAWSNARISAAIDSNDIIHFAYTVEDETSTDFDTKYKTFNTTTDTFGSTEDIDLSSASSIGEVALSIDLNDKPHVVYRDASQLSYTNKISGSWKSPVQVEAITTTSGIDLTISDENIPEISFLSIIAIDLVAKQGNANDASSFSTQTPDATITTTDADTSIGVDSSGNTWIAYVDSTTNYITLYKNTDGSTWETLGNWSQETNSKVGSEPSIAIDGTDIYVFYEDDQDDIVYDIYDSVGDSWSGETVLEMHGALQDVKARWSYINNYDSTGTARVQTNTYYFDGSDVVATDGDGYWTDETNADDGDITLDATSTQTSTTTTGELKIEGTNGTDQGTITSVKARVYGSETGTNTVINAAVYTDGGPATGTLLETPTKDGTEGWGSLTTLTAPGGSWDWTEVAALETYVYVTSDASPSVTMSKVEILVESTNTSAQNEIDYLYSDGTDVFYNRVALAGSTPGTQDTIATTTSGVAYSISAVSDAASPNDVHLVYLDESATKKVKYRRWDNNGASSAWQTAIILDETGSSTNLHVNLTMDTTTKDLYASWIDQTSDDNVYYRLCDVTTLTSECDTIGNWNVRTSEITVAGGVYNSWTANYSSAGRVFGIWTITATTPFAVTWTSILATSANTAPSAPTVLFVNETETGAQSGVADPVGVGDSTPAFSAQNVDVDDADYAVKYQILVYSDINCTVEVWNSGVNGQTLTACMEGNRCEDIEYADVTPLSLDGTKYYWQIKYWDDDSAAGTLSDCSDNLTILGPNDQLKHGNYFFNLTTERKYSW</sequence>
<organism evidence="2 3">
    <name type="scientific">Candidatus Gottesmanbacteria bacterium GW2011_GWA2_43_14</name>
    <dbReference type="NCBI Taxonomy" id="1618443"/>
    <lineage>
        <taxon>Bacteria</taxon>
        <taxon>Candidatus Gottesmaniibacteriota</taxon>
    </lineage>
</organism>
<evidence type="ECO:0000313" key="3">
    <source>
        <dbReference type="Proteomes" id="UP000034894"/>
    </source>
</evidence>
<gene>
    <name evidence="2" type="ORF">UV73_C0017G0013</name>
</gene>
<proteinExistence type="predicted"/>
<reference evidence="2 3" key="1">
    <citation type="journal article" date="2015" name="Nature">
        <title>rRNA introns, odd ribosomes, and small enigmatic genomes across a large radiation of phyla.</title>
        <authorList>
            <person name="Brown C.T."/>
            <person name="Hug L.A."/>
            <person name="Thomas B.C."/>
            <person name="Sharon I."/>
            <person name="Castelle C.J."/>
            <person name="Singh A."/>
            <person name="Wilkins M.J."/>
            <person name="Williams K.H."/>
            <person name="Banfield J.F."/>
        </authorList>
    </citation>
    <scope>NUCLEOTIDE SEQUENCE [LARGE SCALE GENOMIC DNA]</scope>
</reference>
<dbReference type="InterPro" id="IPR013783">
    <property type="entry name" value="Ig-like_fold"/>
</dbReference>
<dbReference type="EMBL" id="LCFP01000017">
    <property type="protein sequence ID" value="KKS95499.1"/>
    <property type="molecule type" value="Genomic_DNA"/>
</dbReference>
<name>A0A0G1DCR5_9BACT</name>
<dbReference type="Proteomes" id="UP000034894">
    <property type="component" value="Unassembled WGS sequence"/>
</dbReference>
<feature type="region of interest" description="Disordered" evidence="1">
    <location>
        <begin position="1563"/>
        <end position="1604"/>
    </location>
</feature>
<feature type="region of interest" description="Disordered" evidence="1">
    <location>
        <begin position="1624"/>
        <end position="1652"/>
    </location>
</feature>
<evidence type="ECO:0000313" key="2">
    <source>
        <dbReference type="EMBL" id="KKS95499.1"/>
    </source>
</evidence>
<dbReference type="STRING" id="1618443.UV73_C0017G0013"/>
<accession>A0A0G1DCR5</accession>
<feature type="compositionally biased region" description="Polar residues" evidence="1">
    <location>
        <begin position="1635"/>
        <end position="1652"/>
    </location>
</feature>
<comment type="caution">
    <text evidence="2">The sequence shown here is derived from an EMBL/GenBank/DDBJ whole genome shotgun (WGS) entry which is preliminary data.</text>
</comment>
<feature type="compositionally biased region" description="Polar residues" evidence="1">
    <location>
        <begin position="1585"/>
        <end position="1600"/>
    </location>
</feature>
<evidence type="ECO:0000256" key="1">
    <source>
        <dbReference type="SAM" id="MobiDB-lite"/>
    </source>
</evidence>
<dbReference type="SUPFAM" id="SSF89372">
    <property type="entry name" value="Fucose-specific lectin"/>
    <property type="match status" value="1"/>
</dbReference>